<proteinExistence type="predicted"/>
<dbReference type="PANTHER" id="PTHR36833">
    <property type="entry name" value="SLR0610 PROTEIN-RELATED"/>
    <property type="match status" value="1"/>
</dbReference>
<dbReference type="EMBL" id="CADCUL010000076">
    <property type="protein sequence ID" value="CAA9370180.1"/>
    <property type="molecule type" value="Genomic_DNA"/>
</dbReference>
<gene>
    <name evidence="2" type="ORF">AVDCRST_MAG21-695</name>
</gene>
<protein>
    <submittedName>
        <fullName evidence="2">Efflux ABC transporter, permease protein</fullName>
    </submittedName>
</protein>
<name>A0A6J4MVS4_9ACTN</name>
<organism evidence="2">
    <name type="scientific">uncultured Nocardioidaceae bacterium</name>
    <dbReference type="NCBI Taxonomy" id="253824"/>
    <lineage>
        <taxon>Bacteria</taxon>
        <taxon>Bacillati</taxon>
        <taxon>Actinomycetota</taxon>
        <taxon>Actinomycetes</taxon>
        <taxon>Propionibacteriales</taxon>
        <taxon>Nocardioidaceae</taxon>
        <taxon>environmental samples</taxon>
    </lineage>
</organism>
<reference evidence="2" key="1">
    <citation type="submission" date="2020-02" db="EMBL/GenBank/DDBJ databases">
        <authorList>
            <person name="Meier V. D."/>
        </authorList>
    </citation>
    <scope>NUCLEOTIDE SEQUENCE</scope>
    <source>
        <strain evidence="2">AVDCRST_MAG21</strain>
    </source>
</reference>
<sequence>MAERIVADGRAYLWLAWMWVRASLSYRTSFVLLTVGQFLITGLDFVAILIMFTNVDVLGGFQLPEIAFLYAGSALCLGFADLLLGNIERLGTRIRLGTFDTMLIRPVSAYVQMCADEFALRRLGRVAQAGVVLVWSVRELDLDWTLGRALMVPYLLVCGTAIFLAIFTIGAAVQFWTAESSELANAFTYGGSTMAQYPMTIYPTEAVKALTFVVPITFVNWYPSLYILQRSDPLGLPYGVRFAAPVAALVLAVVAAAAWRTGVRHYRSTGS</sequence>
<feature type="transmembrane region" description="Helical" evidence="1">
    <location>
        <begin position="154"/>
        <end position="176"/>
    </location>
</feature>
<evidence type="ECO:0000313" key="2">
    <source>
        <dbReference type="EMBL" id="CAA9370180.1"/>
    </source>
</evidence>
<dbReference type="Pfam" id="PF06182">
    <property type="entry name" value="ABC2_membrane_6"/>
    <property type="match status" value="1"/>
</dbReference>
<feature type="transmembrane region" description="Helical" evidence="1">
    <location>
        <begin position="30"/>
        <end position="55"/>
    </location>
</feature>
<accession>A0A6J4MVS4</accession>
<keyword evidence="1" id="KW-0812">Transmembrane</keyword>
<feature type="transmembrane region" description="Helical" evidence="1">
    <location>
        <begin position="240"/>
        <end position="259"/>
    </location>
</feature>
<dbReference type="AlphaFoldDB" id="A0A6J4MVS4"/>
<keyword evidence="1" id="KW-0472">Membrane</keyword>
<dbReference type="PANTHER" id="PTHR36833:SF1">
    <property type="entry name" value="INTEGRAL MEMBRANE TRANSPORT PROTEIN"/>
    <property type="match status" value="1"/>
</dbReference>
<evidence type="ECO:0000256" key="1">
    <source>
        <dbReference type="SAM" id="Phobius"/>
    </source>
</evidence>
<dbReference type="InterPro" id="IPR010390">
    <property type="entry name" value="ABC-2_transporter-like"/>
</dbReference>
<feature type="transmembrane region" description="Helical" evidence="1">
    <location>
        <begin position="67"/>
        <end position="85"/>
    </location>
</feature>
<keyword evidence="1" id="KW-1133">Transmembrane helix</keyword>